<evidence type="ECO:0000256" key="3">
    <source>
        <dbReference type="ARBA" id="ARBA00022821"/>
    </source>
</evidence>
<comment type="caution">
    <text evidence="6">The sequence shown here is derived from an EMBL/GenBank/DDBJ whole genome shotgun (WGS) entry which is preliminary data.</text>
</comment>
<dbReference type="InterPro" id="IPR050905">
    <property type="entry name" value="Plant_NBS-LRR"/>
</dbReference>
<evidence type="ECO:0000313" key="6">
    <source>
        <dbReference type="EMBL" id="KAK7382136.1"/>
    </source>
</evidence>
<dbReference type="InterPro" id="IPR032675">
    <property type="entry name" value="LRR_dom_sf"/>
</dbReference>
<dbReference type="Gene3D" id="1.10.8.430">
    <property type="entry name" value="Helical domain of apoptotic protease-activating factors"/>
    <property type="match status" value="1"/>
</dbReference>
<dbReference type="InterPro" id="IPR027417">
    <property type="entry name" value="P-loop_NTPase"/>
</dbReference>
<dbReference type="SMART" id="SM00382">
    <property type="entry name" value="AAA"/>
    <property type="match status" value="1"/>
</dbReference>
<gene>
    <name evidence="6" type="ORF">VNO80_00855</name>
</gene>
<dbReference type="GO" id="GO:0005524">
    <property type="term" value="F:ATP binding"/>
    <property type="evidence" value="ECO:0007669"/>
    <property type="project" value="UniProtKB-KW"/>
</dbReference>
<dbReference type="GO" id="GO:0043531">
    <property type="term" value="F:ADP binding"/>
    <property type="evidence" value="ECO:0007669"/>
    <property type="project" value="InterPro"/>
</dbReference>
<evidence type="ECO:0000256" key="4">
    <source>
        <dbReference type="ARBA" id="ARBA00022840"/>
    </source>
</evidence>
<dbReference type="AlphaFoldDB" id="A0AAN9NZD0"/>
<keyword evidence="7" id="KW-1185">Reference proteome</keyword>
<dbReference type="SUPFAM" id="SSF52058">
    <property type="entry name" value="L domain-like"/>
    <property type="match status" value="1"/>
</dbReference>
<dbReference type="InterPro" id="IPR042197">
    <property type="entry name" value="Apaf_helical"/>
</dbReference>
<comment type="similarity">
    <text evidence="1">Belongs to the disease resistance NB-LRR family.</text>
</comment>
<dbReference type="EMBL" id="JAYMYR010000001">
    <property type="protein sequence ID" value="KAK7382136.1"/>
    <property type="molecule type" value="Genomic_DNA"/>
</dbReference>
<evidence type="ECO:0000256" key="1">
    <source>
        <dbReference type="ARBA" id="ARBA00008894"/>
    </source>
</evidence>
<accession>A0AAN9NZD0</accession>
<keyword evidence="2" id="KW-0547">Nucleotide-binding</keyword>
<dbReference type="Pfam" id="PF00931">
    <property type="entry name" value="NB-ARC"/>
    <property type="match status" value="1"/>
</dbReference>
<keyword evidence="4" id="KW-0067">ATP-binding</keyword>
<dbReference type="InterPro" id="IPR057135">
    <property type="entry name" value="At4g27190-like_LRR"/>
</dbReference>
<proteinExistence type="inferred from homology"/>
<dbReference type="PANTHER" id="PTHR33463:SF196">
    <property type="entry name" value="NB-ARC DOMAIN DISEASE RESISTANCE PROTEIN"/>
    <property type="match status" value="1"/>
</dbReference>
<evidence type="ECO:0000256" key="2">
    <source>
        <dbReference type="ARBA" id="ARBA00022741"/>
    </source>
</evidence>
<dbReference type="Pfam" id="PF23247">
    <property type="entry name" value="LRR_RPS2"/>
    <property type="match status" value="1"/>
</dbReference>
<reference evidence="6 7" key="1">
    <citation type="submission" date="2024-01" db="EMBL/GenBank/DDBJ databases">
        <title>The genomes of 5 underutilized Papilionoideae crops provide insights into root nodulation and disease resistanc.</title>
        <authorList>
            <person name="Jiang F."/>
        </authorList>
    </citation>
    <scope>NUCLEOTIDE SEQUENCE [LARGE SCALE GENOMIC DNA]</scope>
    <source>
        <strain evidence="6">JINMINGXINNONG_FW02</strain>
        <tissue evidence="6">Leaves</tissue>
    </source>
</reference>
<evidence type="ECO:0000313" key="7">
    <source>
        <dbReference type="Proteomes" id="UP001374584"/>
    </source>
</evidence>
<organism evidence="6 7">
    <name type="scientific">Phaseolus coccineus</name>
    <name type="common">Scarlet runner bean</name>
    <name type="synonym">Phaseolus multiflorus</name>
    <dbReference type="NCBI Taxonomy" id="3886"/>
    <lineage>
        <taxon>Eukaryota</taxon>
        <taxon>Viridiplantae</taxon>
        <taxon>Streptophyta</taxon>
        <taxon>Embryophyta</taxon>
        <taxon>Tracheophyta</taxon>
        <taxon>Spermatophyta</taxon>
        <taxon>Magnoliopsida</taxon>
        <taxon>eudicotyledons</taxon>
        <taxon>Gunneridae</taxon>
        <taxon>Pentapetalae</taxon>
        <taxon>rosids</taxon>
        <taxon>fabids</taxon>
        <taxon>Fabales</taxon>
        <taxon>Fabaceae</taxon>
        <taxon>Papilionoideae</taxon>
        <taxon>50 kb inversion clade</taxon>
        <taxon>NPAAA clade</taxon>
        <taxon>indigoferoid/millettioid clade</taxon>
        <taxon>Phaseoleae</taxon>
        <taxon>Phaseolus</taxon>
    </lineage>
</organism>
<dbReference type="PRINTS" id="PR00364">
    <property type="entry name" value="DISEASERSIST"/>
</dbReference>
<sequence>MEYVKLLGPLLGPAWPYLKPLLHKLLPYEIRVGELAKDVTKLRKVKSKVQHKVKDEENRNERAIDDGVIRWLEEVDVVVSDYEDFLEDEDRPYAVCSDGYLPKPAIRCRLSKIVNDIAGRVGVLLQTSNDDDFSCWLGPPSYDADFDNIRYEMFESRNQTMGGIMAALADSKVGVIGVYGWSGVGKTSLIKEVAKKVKGNMFDVVVMVNVTSRPDIRRIQGQIAEKLGMKLEGESESGRAAQLGERLKDPKEKTLIILDNMGVKLDFNMLGIPSKNNDDSQMNHKMKDLSARRSYALKTEEFDASILRKVEDPLARYEGCKILMISKSEQLLLSQMDGKAIQTFCVKALTEKEAETMFKTMSEIDNENSLFKALAAQISKKCIGLPMTIVATAKALKNKSLPVWEDAYRNLERQNLIAVPEFSTKLSYNLLENDELKHTLLVCARMSHDALLTDLVRNCIGLGLLQGIYTVREARDRVHALVGELKELSLLSDSFSSDRFTMQDIIRDAALSIASQQMHTFALTKGKLEEWPDMDKLERYTAISLQHCDVTDIMKKFPESINCFRLRVFHLDNKDPHLEIPDNFFTGMKELRVLILIGVRLSCLPSSIQCLKKIRMLCLERCKLGENLSMIGELETLRVLSLSGSDIDKLPAKLCKLAKLQIIDISNCFKLREIPAGVLSSLAGLEEFYVGNSPIHWIDEGQGNASLSELRQLDQLTTLGIQIPEITHMPKNLFFDKLDRYNIVIRDSNSYSVWDIKMLEMCETSRFLALQLENGFDIHHQKNIKILFERVENLLLGQLNDVEDIFCELNYEGFPYLKYLSIVSNSKVKSIINSENQKHLEKVFPKLESLFLYEVNNMEHICYSQLTSDSFCKLKIIKLNMCGQLKNVFFSSTIKHLSALESIEVSECNTLKEIVTSEVENRGGQIRFPELRSLTLKSLSELIGFYTNGASPEEQVSNELFDEKVYI</sequence>
<keyword evidence="3" id="KW-0611">Plant defense</keyword>
<feature type="domain" description="AAA+ ATPase" evidence="5">
    <location>
        <begin position="172"/>
        <end position="370"/>
    </location>
</feature>
<dbReference type="InterPro" id="IPR003593">
    <property type="entry name" value="AAA+_ATPase"/>
</dbReference>
<dbReference type="GO" id="GO:0006952">
    <property type="term" value="P:defense response"/>
    <property type="evidence" value="ECO:0007669"/>
    <property type="project" value="UniProtKB-KW"/>
</dbReference>
<dbReference type="Proteomes" id="UP001374584">
    <property type="component" value="Unassembled WGS sequence"/>
</dbReference>
<dbReference type="SUPFAM" id="SSF52540">
    <property type="entry name" value="P-loop containing nucleoside triphosphate hydrolases"/>
    <property type="match status" value="1"/>
</dbReference>
<name>A0AAN9NZD0_PHACN</name>
<dbReference type="InterPro" id="IPR002182">
    <property type="entry name" value="NB-ARC"/>
</dbReference>
<dbReference type="PANTHER" id="PTHR33463">
    <property type="entry name" value="NB-ARC DOMAIN-CONTAINING PROTEIN-RELATED"/>
    <property type="match status" value="1"/>
</dbReference>
<protein>
    <recommendedName>
        <fullName evidence="5">AAA+ ATPase domain-containing protein</fullName>
    </recommendedName>
</protein>
<dbReference type="Gene3D" id="3.40.50.300">
    <property type="entry name" value="P-loop containing nucleotide triphosphate hydrolases"/>
    <property type="match status" value="1"/>
</dbReference>
<evidence type="ECO:0000259" key="5">
    <source>
        <dbReference type="SMART" id="SM00382"/>
    </source>
</evidence>
<dbReference type="Gene3D" id="3.80.10.10">
    <property type="entry name" value="Ribonuclease Inhibitor"/>
    <property type="match status" value="1"/>
</dbReference>